<protein>
    <submittedName>
        <fullName evidence="1">Uncharacterized protein</fullName>
    </submittedName>
</protein>
<name>A0A916UTW4_9BURK</name>
<dbReference type="Proteomes" id="UP000637423">
    <property type="component" value="Unassembled WGS sequence"/>
</dbReference>
<evidence type="ECO:0000313" key="2">
    <source>
        <dbReference type="Proteomes" id="UP000637423"/>
    </source>
</evidence>
<reference evidence="1" key="2">
    <citation type="submission" date="2020-09" db="EMBL/GenBank/DDBJ databases">
        <authorList>
            <person name="Sun Q."/>
            <person name="Zhou Y."/>
        </authorList>
    </citation>
    <scope>NUCLEOTIDE SEQUENCE</scope>
    <source>
        <strain evidence="1">CGMCC 1.10998</strain>
    </source>
</reference>
<gene>
    <name evidence="1" type="ORF">GCM10011396_38550</name>
</gene>
<dbReference type="AlphaFoldDB" id="A0A916UTW4"/>
<organism evidence="1 2">
    <name type="scientific">Undibacterium terreum</name>
    <dbReference type="NCBI Taxonomy" id="1224302"/>
    <lineage>
        <taxon>Bacteria</taxon>
        <taxon>Pseudomonadati</taxon>
        <taxon>Pseudomonadota</taxon>
        <taxon>Betaproteobacteria</taxon>
        <taxon>Burkholderiales</taxon>
        <taxon>Oxalobacteraceae</taxon>
        <taxon>Undibacterium</taxon>
    </lineage>
</organism>
<dbReference type="RefSeq" id="WP_188567752.1">
    <property type="nucleotide sequence ID" value="NZ_BMED01000004.1"/>
</dbReference>
<reference evidence="1" key="1">
    <citation type="journal article" date="2014" name="Int. J. Syst. Evol. Microbiol.">
        <title>Complete genome sequence of Corynebacterium casei LMG S-19264T (=DSM 44701T), isolated from a smear-ripened cheese.</title>
        <authorList>
            <consortium name="US DOE Joint Genome Institute (JGI-PGF)"/>
            <person name="Walter F."/>
            <person name="Albersmeier A."/>
            <person name="Kalinowski J."/>
            <person name="Ruckert C."/>
        </authorList>
    </citation>
    <scope>NUCLEOTIDE SEQUENCE</scope>
    <source>
        <strain evidence="1">CGMCC 1.10998</strain>
    </source>
</reference>
<accession>A0A916UTW4</accession>
<evidence type="ECO:0000313" key="1">
    <source>
        <dbReference type="EMBL" id="GGC87575.1"/>
    </source>
</evidence>
<dbReference type="EMBL" id="BMED01000004">
    <property type="protein sequence ID" value="GGC87575.1"/>
    <property type="molecule type" value="Genomic_DNA"/>
</dbReference>
<keyword evidence="2" id="KW-1185">Reference proteome</keyword>
<proteinExistence type="predicted"/>
<sequence>MKIYKISYAVVGKNDRAVFEDSSNYFLSDYEIVIRAAQHTKRDEIPPFGILKDPFRGQCNKTTVAQLIAWAEIEKVGFSVDDTNIRYIS</sequence>
<comment type="caution">
    <text evidence="1">The sequence shown here is derived from an EMBL/GenBank/DDBJ whole genome shotgun (WGS) entry which is preliminary data.</text>
</comment>